<gene>
    <name evidence="2" type="ORF">FRC98_11095</name>
</gene>
<accession>A0A5C6X5V5</accession>
<comment type="caution">
    <text evidence="2">The sequence shown here is derived from an EMBL/GenBank/DDBJ whole genome shotgun (WGS) entry which is preliminary data.</text>
</comment>
<dbReference type="Gene3D" id="3.15.20.10">
    <property type="entry name" value="Bactericidal permeability-increasing protein, domain 2"/>
    <property type="match status" value="1"/>
</dbReference>
<protein>
    <submittedName>
        <fullName evidence="2">Uncharacterized protein</fullName>
    </submittedName>
</protein>
<evidence type="ECO:0000313" key="3">
    <source>
        <dbReference type="Proteomes" id="UP000321412"/>
    </source>
</evidence>
<dbReference type="Proteomes" id="UP000321412">
    <property type="component" value="Unassembled WGS sequence"/>
</dbReference>
<dbReference type="OrthoDB" id="5476000at2"/>
<dbReference type="RefSeq" id="WP_146981476.1">
    <property type="nucleotide sequence ID" value="NZ_VOSM01000004.1"/>
</dbReference>
<organism evidence="2 3">
    <name type="scientific">Lujinxingia vulgaris</name>
    <dbReference type="NCBI Taxonomy" id="2600176"/>
    <lineage>
        <taxon>Bacteria</taxon>
        <taxon>Deltaproteobacteria</taxon>
        <taxon>Bradymonadales</taxon>
        <taxon>Lujinxingiaceae</taxon>
        <taxon>Lujinxingia</taxon>
    </lineage>
</organism>
<dbReference type="SUPFAM" id="SSF89372">
    <property type="entry name" value="Fucose-specific lectin"/>
    <property type="match status" value="1"/>
</dbReference>
<sequence length="1374" mass="145544">MSLKTRWVRRATLWSTALVVMGCDGGCDMEGFAEVPYPEEHIDKTVPVSAEVRLSSHGLSFMASEVPNLIGAVQEGGLSFCVPPSDTGDFQVCHEESQCDDGSVGCQLDLSVEHASLSPRPPSGLDASVTVGNVAFTLPVEGDLPVIGDFSCWLDVYRVGGSRGDAAQIPARIPVGFAVDELSPFNDLRVDVGEIEANVNGVYYAARGRESSNFKCSGLVSLAASVLDTTIKRLISDQLNAAVQEAVTGQVCQVCGDGEPACGAGASCGEVSGTQVCVYDANQKCVPRMLGMEGAIELGALIGEFSSGDIADIFMTGRLADRAVADTGLSLAARAGFQPETYETCVPVDPTTRPSLAPITPSPTINSDVKPDGTPFMFGLALSQRALQHLFWSVWSSGGLCASVGSAQVDMLSTGTIAGLVPSLSVFSTRDAPMRIQLAPQQAPEVVLGANVVRTEGGDRVVEEGLLTLDWKDVDLHMYGFVQERDTRLFTLRTDIELPIAVTIDDQGQLFAVLGDIEGALKNIRVLNDELLEGDAQALIDLLPTLMGFALPALTEALADPIDLPEFVGYRLLLDDDDITGIDNNEYLGLFADLEFVGSEPSAGLMSVVGSDVLKSKVLVTQEEGNAPQVRLELDVQATESGMPVAGDVYEYAYRLNGGVWQLAGVGPNLVITDPMLRLEGDHKVELRARAMREGARWQSVPTEHRVSVHYSAPKLKLAWGERAALVQVDSASALQALEMRVRWLNARGEGAWSAWGPVREIAEVEGHEALEVEVRDEVGRSTRSTLAARGQALGQDDGGEGDDGCATTSGSGGPGALLLMVGLLVLARLRRRVAGAVAVVALLGLTVGCSDDAGQACASECAGNESCVEGACVPLSCESSADCPEGYCEGGQCLAGCSEPADCSQECGVGEFATCGEGNQCVCESFCAEGCGESQYCCQQTNSCTEFPNWCADVTCEPGYAPEVTNMGSSDPVACEVTGGSCECVKLPPIPVGYFGGYTSMDSQGDLVAASAFNLRYQDLMVGVARGGLDLEWMFVDGVPTRGRIRGDVDGPRGGRTDGGDRVGTHTALAIDEDEVVHVFYRDEDAQVLKYARGVESAGSWEFETSVLDESGDAGLSTAVLREGNVLHLFYVARTEEGGSELRYREVPADGALDALVDVTPQVLHQGVSAPVEGLEAHPPVVALHVQPRQIGDRIFLSFFDSVAGRASWMWRDAQGQWGGVQQHGEATGVYTSLVPDEADQVHAAYMKVDQMALAYRAPGGAEELVVDGIRDTVGGWTDAPIGDDVTIFRAEDGSVRLFFQDATNHRLMTATRAAAGGWDVETLAGSLESGTAAHGFFTRAMVWPEGGWLVADMKIDTQVDPAVGEVVLRVVQ</sequence>
<proteinExistence type="predicted"/>
<reference evidence="2 3" key="1">
    <citation type="submission" date="2019-08" db="EMBL/GenBank/DDBJ databases">
        <title>Bradymonadales sp. TMQ4.</title>
        <authorList>
            <person name="Liang Q."/>
        </authorList>
    </citation>
    <scope>NUCLEOTIDE SEQUENCE [LARGE SCALE GENOMIC DNA]</scope>
    <source>
        <strain evidence="2 3">TMQ4</strain>
    </source>
</reference>
<dbReference type="EMBL" id="VOSM01000004">
    <property type="protein sequence ID" value="TXD37269.1"/>
    <property type="molecule type" value="Genomic_DNA"/>
</dbReference>
<evidence type="ECO:0000313" key="2">
    <source>
        <dbReference type="EMBL" id="TXD37269.1"/>
    </source>
</evidence>
<dbReference type="InterPro" id="IPR024038">
    <property type="entry name" value="MYXO-CTERM"/>
</dbReference>
<feature type="region of interest" description="Disordered" evidence="1">
    <location>
        <begin position="790"/>
        <end position="809"/>
    </location>
</feature>
<keyword evidence="3" id="KW-1185">Reference proteome</keyword>
<dbReference type="NCBIfam" id="TIGR03901">
    <property type="entry name" value="MYXO-CTERM"/>
    <property type="match status" value="1"/>
</dbReference>
<dbReference type="PROSITE" id="PS51257">
    <property type="entry name" value="PROKAR_LIPOPROTEIN"/>
    <property type="match status" value="1"/>
</dbReference>
<name>A0A5C6X5V5_9DELT</name>
<evidence type="ECO:0000256" key="1">
    <source>
        <dbReference type="SAM" id="MobiDB-lite"/>
    </source>
</evidence>